<evidence type="ECO:0000313" key="2">
    <source>
        <dbReference type="Proteomes" id="UP000178315"/>
    </source>
</evidence>
<dbReference type="AlphaFoldDB" id="A0A1G2ADN4"/>
<name>A0A1G2ADN4_9BACT</name>
<protein>
    <submittedName>
        <fullName evidence="1">Uncharacterized protein</fullName>
    </submittedName>
</protein>
<dbReference type="Proteomes" id="UP000178315">
    <property type="component" value="Unassembled WGS sequence"/>
</dbReference>
<accession>A0A1G2ADN4</accession>
<gene>
    <name evidence="1" type="ORF">A3H61_04380</name>
</gene>
<comment type="caution">
    <text evidence="1">The sequence shown here is derived from an EMBL/GenBank/DDBJ whole genome shotgun (WGS) entry which is preliminary data.</text>
</comment>
<organism evidence="1 2">
    <name type="scientific">Candidatus Jacksonbacteria bacterium RIFCSPLOWO2_02_FULL_44_20</name>
    <dbReference type="NCBI Taxonomy" id="1798460"/>
    <lineage>
        <taxon>Bacteria</taxon>
        <taxon>Candidatus Jacksoniibacteriota</taxon>
    </lineage>
</organism>
<proteinExistence type="predicted"/>
<dbReference type="EMBL" id="MHJU01000003">
    <property type="protein sequence ID" value="OGY74140.1"/>
    <property type="molecule type" value="Genomic_DNA"/>
</dbReference>
<reference evidence="1 2" key="1">
    <citation type="journal article" date="2016" name="Nat. Commun.">
        <title>Thousands of microbial genomes shed light on interconnected biogeochemical processes in an aquifer system.</title>
        <authorList>
            <person name="Anantharaman K."/>
            <person name="Brown C.T."/>
            <person name="Hug L.A."/>
            <person name="Sharon I."/>
            <person name="Castelle C.J."/>
            <person name="Probst A.J."/>
            <person name="Thomas B.C."/>
            <person name="Singh A."/>
            <person name="Wilkins M.J."/>
            <person name="Karaoz U."/>
            <person name="Brodie E.L."/>
            <person name="Williams K.H."/>
            <person name="Hubbard S.S."/>
            <person name="Banfield J.F."/>
        </authorList>
    </citation>
    <scope>NUCLEOTIDE SEQUENCE [LARGE SCALE GENOMIC DNA]</scope>
</reference>
<evidence type="ECO:0000313" key="1">
    <source>
        <dbReference type="EMBL" id="OGY74140.1"/>
    </source>
</evidence>
<sequence>MERMAETTTSEETEARQEIYRTRVGRYEYSFRRDNRYENIVDIFASDGHILQMKHCVISSNTDNENMKNFSVKNWGYSEEQIGRSYFVSKQLDPSSLPLEREAVLKRAVRAEELMAKRF</sequence>